<dbReference type="Proteomes" id="UP000322791">
    <property type="component" value="Unassembled WGS sequence"/>
</dbReference>
<comment type="caution">
    <text evidence="1">The sequence shown here is derived from an EMBL/GenBank/DDBJ whole genome shotgun (WGS) entry which is preliminary data.</text>
</comment>
<accession>A0A5D6UQM1</accession>
<organism evidence="1 2">
    <name type="scientific">Hymenobacter lutimineralis</name>
    <dbReference type="NCBI Taxonomy" id="2606448"/>
    <lineage>
        <taxon>Bacteria</taxon>
        <taxon>Pseudomonadati</taxon>
        <taxon>Bacteroidota</taxon>
        <taxon>Cytophagia</taxon>
        <taxon>Cytophagales</taxon>
        <taxon>Hymenobacteraceae</taxon>
        <taxon>Hymenobacter</taxon>
    </lineage>
</organism>
<name>A0A5D6UQM1_9BACT</name>
<dbReference type="RefSeq" id="WP_149072841.1">
    <property type="nucleotide sequence ID" value="NZ_VTHL01000034.1"/>
</dbReference>
<dbReference type="EMBL" id="VTHL01000034">
    <property type="protein sequence ID" value="TYZ05886.1"/>
    <property type="molecule type" value="Genomic_DNA"/>
</dbReference>
<evidence type="ECO:0000313" key="1">
    <source>
        <dbReference type="EMBL" id="TYZ05886.1"/>
    </source>
</evidence>
<sequence>MKEIIKTAYRIFSKYKAARPLDICTECCMNINNEALLASLPVHDIPKDLLGKYNDEASTGKTPISELKHFLPRYIELASHFQFPSHSPELSFKRLTPFDKSEWTSAELTFLNRFSLEYFKYCLSIYPLPTEYEGIDSILIMLWLGSFDIDTLLE</sequence>
<evidence type="ECO:0000313" key="2">
    <source>
        <dbReference type="Proteomes" id="UP000322791"/>
    </source>
</evidence>
<dbReference type="AlphaFoldDB" id="A0A5D6UQM1"/>
<proteinExistence type="predicted"/>
<keyword evidence="2" id="KW-1185">Reference proteome</keyword>
<gene>
    <name evidence="1" type="ORF">FY528_20265</name>
</gene>
<reference evidence="1 2" key="1">
    <citation type="submission" date="2019-08" db="EMBL/GenBank/DDBJ databases">
        <authorList>
            <person name="Seo M.-J."/>
        </authorList>
    </citation>
    <scope>NUCLEOTIDE SEQUENCE [LARGE SCALE GENOMIC DNA]</scope>
    <source>
        <strain evidence="1 2">KIGAM108</strain>
    </source>
</reference>
<protein>
    <submittedName>
        <fullName evidence="1">Uncharacterized protein</fullName>
    </submittedName>
</protein>